<dbReference type="GO" id="GO:0005524">
    <property type="term" value="F:ATP binding"/>
    <property type="evidence" value="ECO:0007669"/>
    <property type="project" value="UniProtKB-KW"/>
</dbReference>
<sequence length="273" mass="28567">MTEQRLPYSPHLGPPGAVVTDLTVDRGNVRALDSVSLTAAAGEITVLLGPNGSGKSTLLESLLGLVTPTAGTVRVLGQPVRKALRSGRVAAVPQKDAIDERFPITAAEVVMQGRRRFTGPWRRPSATDRDAVAAALTRVGLDAVASRGIGELSGGQRRRVLLARCLAQEADLLLLDEPFNGMDAGSEEVYIDVLRELTAAGRTALISTHHLTTVDRLADSVALLNGRLVAHGPVAETTTPQILSTLLGARPRTVDDTPAASGSAPITAEEALS</sequence>
<accession>A0ABV5JMD3</accession>
<evidence type="ECO:0000259" key="6">
    <source>
        <dbReference type="PROSITE" id="PS50893"/>
    </source>
</evidence>
<proteinExistence type="inferred from homology"/>
<keyword evidence="3" id="KW-0547">Nucleotide-binding</keyword>
<dbReference type="PANTHER" id="PTHR42734">
    <property type="entry name" value="METAL TRANSPORT SYSTEM ATP-BINDING PROTEIN TM_0124-RELATED"/>
    <property type="match status" value="1"/>
</dbReference>
<evidence type="ECO:0000256" key="1">
    <source>
        <dbReference type="ARBA" id="ARBA00005417"/>
    </source>
</evidence>
<dbReference type="InterPro" id="IPR017871">
    <property type="entry name" value="ABC_transporter-like_CS"/>
</dbReference>
<feature type="region of interest" description="Disordered" evidence="5">
    <location>
        <begin position="253"/>
        <end position="273"/>
    </location>
</feature>
<dbReference type="SUPFAM" id="SSF52540">
    <property type="entry name" value="P-loop containing nucleoside triphosphate hydrolases"/>
    <property type="match status" value="1"/>
</dbReference>
<organism evidence="7 8">
    <name type="scientific">Dietzia aerolata</name>
    <dbReference type="NCBI Taxonomy" id="595984"/>
    <lineage>
        <taxon>Bacteria</taxon>
        <taxon>Bacillati</taxon>
        <taxon>Actinomycetota</taxon>
        <taxon>Actinomycetes</taxon>
        <taxon>Mycobacteriales</taxon>
        <taxon>Dietziaceae</taxon>
        <taxon>Dietzia</taxon>
    </lineage>
</organism>
<comment type="caution">
    <text evidence="7">The sequence shown here is derived from an EMBL/GenBank/DDBJ whole genome shotgun (WGS) entry which is preliminary data.</text>
</comment>
<evidence type="ECO:0000313" key="8">
    <source>
        <dbReference type="Proteomes" id="UP001589700"/>
    </source>
</evidence>
<keyword evidence="4 7" id="KW-0067">ATP-binding</keyword>
<dbReference type="InterPro" id="IPR003439">
    <property type="entry name" value="ABC_transporter-like_ATP-bd"/>
</dbReference>
<dbReference type="PANTHER" id="PTHR42734:SF5">
    <property type="entry name" value="IRON TRANSPORT SYSTEM ATP-BINDING PROTEIN HI_0361-RELATED"/>
    <property type="match status" value="1"/>
</dbReference>
<evidence type="ECO:0000256" key="3">
    <source>
        <dbReference type="ARBA" id="ARBA00022741"/>
    </source>
</evidence>
<dbReference type="PROSITE" id="PS50893">
    <property type="entry name" value="ABC_TRANSPORTER_2"/>
    <property type="match status" value="1"/>
</dbReference>
<dbReference type="CDD" id="cd03235">
    <property type="entry name" value="ABC_Metallic_Cations"/>
    <property type="match status" value="1"/>
</dbReference>
<comment type="similarity">
    <text evidence="1">Belongs to the ABC transporter superfamily.</text>
</comment>
<evidence type="ECO:0000256" key="4">
    <source>
        <dbReference type="ARBA" id="ARBA00022840"/>
    </source>
</evidence>
<dbReference type="InterPro" id="IPR050153">
    <property type="entry name" value="Metal_Ion_Import_ABC"/>
</dbReference>
<dbReference type="SMART" id="SM00382">
    <property type="entry name" value="AAA"/>
    <property type="match status" value="1"/>
</dbReference>
<gene>
    <name evidence="7" type="ORF">ACFFVD_00545</name>
</gene>
<keyword evidence="2" id="KW-0813">Transport</keyword>
<dbReference type="RefSeq" id="WP_182633302.1">
    <property type="nucleotide sequence ID" value="NZ_JAALDM010000265.1"/>
</dbReference>
<dbReference type="Pfam" id="PF00005">
    <property type="entry name" value="ABC_tran"/>
    <property type="match status" value="1"/>
</dbReference>
<dbReference type="InterPro" id="IPR027417">
    <property type="entry name" value="P-loop_NTPase"/>
</dbReference>
<evidence type="ECO:0000256" key="5">
    <source>
        <dbReference type="SAM" id="MobiDB-lite"/>
    </source>
</evidence>
<dbReference type="Gene3D" id="3.40.50.300">
    <property type="entry name" value="P-loop containing nucleotide triphosphate hydrolases"/>
    <property type="match status" value="1"/>
</dbReference>
<keyword evidence="8" id="KW-1185">Reference proteome</keyword>
<dbReference type="InterPro" id="IPR003593">
    <property type="entry name" value="AAA+_ATPase"/>
</dbReference>
<evidence type="ECO:0000256" key="2">
    <source>
        <dbReference type="ARBA" id="ARBA00022448"/>
    </source>
</evidence>
<protein>
    <submittedName>
        <fullName evidence="7">Metal ABC transporter ATP-binding protein</fullName>
    </submittedName>
</protein>
<dbReference type="EMBL" id="JBHMDY010000001">
    <property type="protein sequence ID" value="MFB9258288.1"/>
    <property type="molecule type" value="Genomic_DNA"/>
</dbReference>
<reference evidence="7 8" key="1">
    <citation type="submission" date="2024-09" db="EMBL/GenBank/DDBJ databases">
        <authorList>
            <person name="Sun Q."/>
            <person name="Mori K."/>
        </authorList>
    </citation>
    <scope>NUCLEOTIDE SEQUENCE [LARGE SCALE GENOMIC DNA]</scope>
    <source>
        <strain evidence="7 8">CCM 7659</strain>
    </source>
</reference>
<feature type="domain" description="ABC transporter" evidence="6">
    <location>
        <begin position="17"/>
        <end position="251"/>
    </location>
</feature>
<name>A0ABV5JMD3_9ACTN</name>
<evidence type="ECO:0000313" key="7">
    <source>
        <dbReference type="EMBL" id="MFB9258288.1"/>
    </source>
</evidence>
<dbReference type="Proteomes" id="UP001589700">
    <property type="component" value="Unassembled WGS sequence"/>
</dbReference>
<dbReference type="PROSITE" id="PS00211">
    <property type="entry name" value="ABC_TRANSPORTER_1"/>
    <property type="match status" value="1"/>
</dbReference>